<accession>A0A8S5TUD8</accession>
<protein>
    <submittedName>
        <fullName evidence="1">Uncharacterized protein</fullName>
    </submittedName>
</protein>
<dbReference type="EMBL" id="BK015930">
    <property type="protein sequence ID" value="DAF85800.1"/>
    <property type="molecule type" value="Genomic_DNA"/>
</dbReference>
<evidence type="ECO:0000313" key="1">
    <source>
        <dbReference type="EMBL" id="DAF85800.1"/>
    </source>
</evidence>
<reference evidence="1" key="1">
    <citation type="journal article" date="2021" name="Proc. Natl. Acad. Sci. U.S.A.">
        <title>A Catalog of Tens of Thousands of Viruses from Human Metagenomes Reveals Hidden Associations with Chronic Diseases.</title>
        <authorList>
            <person name="Tisza M.J."/>
            <person name="Buck C.B."/>
        </authorList>
    </citation>
    <scope>NUCLEOTIDE SEQUENCE</scope>
    <source>
        <strain evidence="1">CtWT735</strain>
    </source>
</reference>
<name>A0A8S5TUD8_9CAUD</name>
<sequence length="32" mass="3604">MEACAHCSLKDGVITTLRFLFALAKITCFIMR</sequence>
<organism evidence="1">
    <name type="scientific">Siphoviridae sp. ctWT735</name>
    <dbReference type="NCBI Taxonomy" id="2825538"/>
    <lineage>
        <taxon>Viruses</taxon>
        <taxon>Duplodnaviria</taxon>
        <taxon>Heunggongvirae</taxon>
        <taxon>Uroviricota</taxon>
        <taxon>Caudoviricetes</taxon>
    </lineage>
</organism>
<proteinExistence type="predicted"/>